<dbReference type="Proteomes" id="UP001154078">
    <property type="component" value="Chromosome 6"/>
</dbReference>
<reference evidence="2" key="1">
    <citation type="submission" date="2021-12" db="EMBL/GenBank/DDBJ databases">
        <authorList>
            <person name="King R."/>
        </authorList>
    </citation>
    <scope>NUCLEOTIDE SEQUENCE</scope>
</reference>
<feature type="compositionally biased region" description="Basic residues" evidence="1">
    <location>
        <begin position="174"/>
        <end position="186"/>
    </location>
</feature>
<gene>
    <name evidence="2" type="ORF">MELIAE_LOCUS8912</name>
</gene>
<evidence type="ECO:0000313" key="3">
    <source>
        <dbReference type="Proteomes" id="UP001154078"/>
    </source>
</evidence>
<dbReference type="EMBL" id="OV121137">
    <property type="protein sequence ID" value="CAH0558632.1"/>
    <property type="molecule type" value="Genomic_DNA"/>
</dbReference>
<organism evidence="2 3">
    <name type="scientific">Brassicogethes aeneus</name>
    <name type="common">Rape pollen beetle</name>
    <name type="synonym">Meligethes aeneus</name>
    <dbReference type="NCBI Taxonomy" id="1431903"/>
    <lineage>
        <taxon>Eukaryota</taxon>
        <taxon>Metazoa</taxon>
        <taxon>Ecdysozoa</taxon>
        <taxon>Arthropoda</taxon>
        <taxon>Hexapoda</taxon>
        <taxon>Insecta</taxon>
        <taxon>Pterygota</taxon>
        <taxon>Neoptera</taxon>
        <taxon>Endopterygota</taxon>
        <taxon>Coleoptera</taxon>
        <taxon>Polyphaga</taxon>
        <taxon>Cucujiformia</taxon>
        <taxon>Nitidulidae</taxon>
        <taxon>Meligethinae</taxon>
        <taxon>Brassicogethes</taxon>
    </lineage>
</organism>
<sequence>MHRPQKKCNFSADDTCGAEHYYFPLRVVLEPASTAILAARVVEHISSRRLVDFIPNSKARANASTRWLERASVKACLVSLSRSYNASRSDYLTIKLTKHLTSNYLYITTVQESIYLHVETLQEKIISLQLTKPEELSIDLAMTSKEKYEHLKEEDIVEPPSPTTEEEKMLDVNKKKRRKRSKKGKH</sequence>
<protein>
    <submittedName>
        <fullName evidence="2">Uncharacterized protein</fullName>
    </submittedName>
</protein>
<evidence type="ECO:0000313" key="2">
    <source>
        <dbReference type="EMBL" id="CAH0558632.1"/>
    </source>
</evidence>
<feature type="region of interest" description="Disordered" evidence="1">
    <location>
        <begin position="149"/>
        <end position="186"/>
    </location>
</feature>
<name>A0A9P0FKS0_BRAAE</name>
<dbReference type="AlphaFoldDB" id="A0A9P0FKS0"/>
<proteinExistence type="predicted"/>
<accession>A0A9P0FKS0</accession>
<keyword evidence="3" id="KW-1185">Reference proteome</keyword>
<evidence type="ECO:0000256" key="1">
    <source>
        <dbReference type="SAM" id="MobiDB-lite"/>
    </source>
</evidence>